<organism evidence="3 4">
    <name type="scientific">Kiloniella laminariae</name>
    <dbReference type="NCBI Taxonomy" id="454162"/>
    <lineage>
        <taxon>Bacteria</taxon>
        <taxon>Pseudomonadati</taxon>
        <taxon>Pseudomonadota</taxon>
        <taxon>Alphaproteobacteria</taxon>
        <taxon>Rhodospirillales</taxon>
        <taxon>Kiloniellaceae</taxon>
        <taxon>Kiloniella</taxon>
    </lineage>
</organism>
<protein>
    <submittedName>
        <fullName evidence="3">Metalloregulator ArsR/SmtB family transcription factor</fullName>
    </submittedName>
</protein>
<dbReference type="InterPro" id="IPR011991">
    <property type="entry name" value="ArsR-like_HTH"/>
</dbReference>
<dbReference type="RefSeq" id="WP_269421464.1">
    <property type="nucleotide sequence ID" value="NZ_JAPWGY010000001.1"/>
</dbReference>
<evidence type="ECO:0000313" key="3">
    <source>
        <dbReference type="EMBL" id="MCZ4279252.1"/>
    </source>
</evidence>
<dbReference type="PROSITE" id="PS50987">
    <property type="entry name" value="HTH_ARSR_2"/>
    <property type="match status" value="1"/>
</dbReference>
<dbReference type="InterPro" id="IPR036390">
    <property type="entry name" value="WH_DNA-bd_sf"/>
</dbReference>
<dbReference type="PANTHER" id="PTHR38600">
    <property type="entry name" value="TRANSCRIPTIONAL REGULATORY PROTEIN"/>
    <property type="match status" value="1"/>
</dbReference>
<dbReference type="Proteomes" id="UP001069802">
    <property type="component" value="Unassembled WGS sequence"/>
</dbReference>
<dbReference type="PANTHER" id="PTHR38600:SF2">
    <property type="entry name" value="SLL0088 PROTEIN"/>
    <property type="match status" value="1"/>
</dbReference>
<dbReference type="EMBL" id="JAPWGY010000001">
    <property type="protein sequence ID" value="MCZ4279252.1"/>
    <property type="molecule type" value="Genomic_DNA"/>
</dbReference>
<feature type="region of interest" description="Disordered" evidence="1">
    <location>
        <begin position="96"/>
        <end position="150"/>
    </location>
</feature>
<name>A0ABT4LGX2_9PROT</name>
<comment type="caution">
    <text evidence="3">The sequence shown here is derived from an EMBL/GenBank/DDBJ whole genome shotgun (WGS) entry which is preliminary data.</text>
</comment>
<evidence type="ECO:0000313" key="4">
    <source>
        <dbReference type="Proteomes" id="UP001069802"/>
    </source>
</evidence>
<dbReference type="InterPro" id="IPR036388">
    <property type="entry name" value="WH-like_DNA-bd_sf"/>
</dbReference>
<feature type="domain" description="HTH arsR-type" evidence="2">
    <location>
        <begin position="1"/>
        <end position="86"/>
    </location>
</feature>
<dbReference type="Pfam" id="PF12840">
    <property type="entry name" value="HTH_20"/>
    <property type="match status" value="1"/>
</dbReference>
<dbReference type="Gene3D" id="1.10.10.10">
    <property type="entry name" value="Winged helix-like DNA-binding domain superfamily/Winged helix DNA-binding domain"/>
    <property type="match status" value="1"/>
</dbReference>
<dbReference type="NCBIfam" id="NF033788">
    <property type="entry name" value="HTH_metalloreg"/>
    <property type="match status" value="1"/>
</dbReference>
<gene>
    <name evidence="3" type="ORF">O4H49_00595</name>
</gene>
<evidence type="ECO:0000259" key="2">
    <source>
        <dbReference type="PROSITE" id="PS50987"/>
    </source>
</evidence>
<dbReference type="PRINTS" id="PR00778">
    <property type="entry name" value="HTHARSR"/>
</dbReference>
<dbReference type="CDD" id="cd00090">
    <property type="entry name" value="HTH_ARSR"/>
    <property type="match status" value="1"/>
</dbReference>
<feature type="compositionally biased region" description="Polar residues" evidence="1">
    <location>
        <begin position="138"/>
        <end position="150"/>
    </location>
</feature>
<evidence type="ECO:0000256" key="1">
    <source>
        <dbReference type="SAM" id="MobiDB-lite"/>
    </source>
</evidence>
<dbReference type="InterPro" id="IPR001845">
    <property type="entry name" value="HTH_ArsR_DNA-bd_dom"/>
</dbReference>
<dbReference type="SMART" id="SM00418">
    <property type="entry name" value="HTH_ARSR"/>
    <property type="match status" value="1"/>
</dbReference>
<proteinExistence type="predicted"/>
<keyword evidence="4" id="KW-1185">Reference proteome</keyword>
<accession>A0ABT4LGX2</accession>
<sequence length="150" mass="16438">MTFSALGDQRRLALVKKLYSADALSISVLCEDMDVSRQAISKHLKTLTDARLVSSERSGRETLYSLEKEKLEEANAFLALVGEKWDDALDRLKAHLASPAADQPAKATQDAGKPAEGDPALELAGQRSALAKPKEQNPIKQNPIKQNREK</sequence>
<dbReference type="SUPFAM" id="SSF46785">
    <property type="entry name" value="Winged helix' DNA-binding domain"/>
    <property type="match status" value="1"/>
</dbReference>
<reference evidence="3" key="1">
    <citation type="submission" date="2022-12" db="EMBL/GenBank/DDBJ databases">
        <title>Bacterial isolates from different developmental stages of Nematostella vectensis.</title>
        <authorList>
            <person name="Fraune S."/>
        </authorList>
    </citation>
    <scope>NUCLEOTIDE SEQUENCE</scope>
    <source>
        <strain evidence="3">G21630-S1</strain>
    </source>
</reference>